<reference evidence="3" key="2">
    <citation type="journal article" date="2015" name="Data Brief">
        <title>Shoot transcriptome of the giant reed, Arundo donax.</title>
        <authorList>
            <person name="Barrero R.A."/>
            <person name="Guerrero F.D."/>
            <person name="Moolhuijzen P."/>
            <person name="Goolsby J.A."/>
            <person name="Tidwell J."/>
            <person name="Bellgard S.E."/>
            <person name="Bellgard M.I."/>
        </authorList>
    </citation>
    <scope>NUCLEOTIDE SEQUENCE</scope>
    <source>
        <tissue evidence="3">Shoot tissue taken approximately 20 cm above the soil surface</tissue>
    </source>
</reference>
<dbReference type="AlphaFoldDB" id="A0A0A9C8N2"/>
<feature type="region of interest" description="Disordered" evidence="1">
    <location>
        <begin position="1"/>
        <end position="28"/>
    </location>
</feature>
<dbReference type="Pfam" id="PF22936">
    <property type="entry name" value="Pol_BBD"/>
    <property type="match status" value="1"/>
</dbReference>
<name>A0A0A9C8N2_ARUDO</name>
<dbReference type="InterPro" id="IPR054722">
    <property type="entry name" value="PolX-like_BBD"/>
</dbReference>
<protein>
    <recommendedName>
        <fullName evidence="2">Retrovirus-related Pol polyprotein from transposon TNT 1-94-like beta-barrel domain-containing protein</fullName>
    </recommendedName>
</protein>
<evidence type="ECO:0000256" key="1">
    <source>
        <dbReference type="SAM" id="MobiDB-lite"/>
    </source>
</evidence>
<evidence type="ECO:0000259" key="2">
    <source>
        <dbReference type="Pfam" id="PF22936"/>
    </source>
</evidence>
<reference evidence="3" key="1">
    <citation type="submission" date="2014-09" db="EMBL/GenBank/DDBJ databases">
        <authorList>
            <person name="Magalhaes I.L.F."/>
            <person name="Oliveira U."/>
            <person name="Santos F.R."/>
            <person name="Vidigal T.H.D.A."/>
            <person name="Brescovit A.D."/>
            <person name="Santos A.J."/>
        </authorList>
    </citation>
    <scope>NUCLEOTIDE SEQUENCE</scope>
    <source>
        <tissue evidence="3">Shoot tissue taken approximately 20 cm above the soil surface</tissue>
    </source>
</reference>
<evidence type="ECO:0000313" key="3">
    <source>
        <dbReference type="EMBL" id="JAD72614.1"/>
    </source>
</evidence>
<dbReference type="EMBL" id="GBRH01225281">
    <property type="protein sequence ID" value="JAD72614.1"/>
    <property type="molecule type" value="Transcribed_RNA"/>
</dbReference>
<organism evidence="3">
    <name type="scientific">Arundo donax</name>
    <name type="common">Giant reed</name>
    <name type="synonym">Donax arundinaceus</name>
    <dbReference type="NCBI Taxonomy" id="35708"/>
    <lineage>
        <taxon>Eukaryota</taxon>
        <taxon>Viridiplantae</taxon>
        <taxon>Streptophyta</taxon>
        <taxon>Embryophyta</taxon>
        <taxon>Tracheophyta</taxon>
        <taxon>Spermatophyta</taxon>
        <taxon>Magnoliopsida</taxon>
        <taxon>Liliopsida</taxon>
        <taxon>Poales</taxon>
        <taxon>Poaceae</taxon>
        <taxon>PACMAD clade</taxon>
        <taxon>Arundinoideae</taxon>
        <taxon>Arundineae</taxon>
        <taxon>Arundo</taxon>
    </lineage>
</organism>
<proteinExistence type="predicted"/>
<sequence>MASPTSPAAASGSNPCAASTGTSSNRSGNTAWFMATRASNHMTCNRSLVSNMVPVSNQVVRAGNGEGMQVCGRGSVNTEMVVLPDVWYVPELTMNLVSVGQLTDGPDLAVMMGGSGCCVSRTSDGSVVGRAHLRSDNKYEVDFLKIQPD</sequence>
<accession>A0A0A9C8N2</accession>
<feature type="domain" description="Retrovirus-related Pol polyprotein from transposon TNT 1-94-like beta-barrel" evidence="2">
    <location>
        <begin position="32"/>
        <end position="104"/>
    </location>
</feature>